<evidence type="ECO:0000313" key="4">
    <source>
        <dbReference type="RefSeq" id="XP_006835363.1"/>
    </source>
</evidence>
<evidence type="ECO:0000256" key="2">
    <source>
        <dbReference type="SAM" id="MobiDB-lite"/>
    </source>
</evidence>
<dbReference type="Proteomes" id="UP000504623">
    <property type="component" value="Unplaced"/>
</dbReference>
<evidence type="ECO:0000256" key="1">
    <source>
        <dbReference type="ARBA" id="ARBA00007753"/>
    </source>
</evidence>
<reference evidence="4" key="1">
    <citation type="submission" date="2025-08" db="UniProtKB">
        <authorList>
            <consortium name="RefSeq"/>
        </authorList>
    </citation>
    <scope>IDENTIFICATION</scope>
    <source>
        <tissue evidence="4">Spleen</tissue>
    </source>
</reference>
<dbReference type="PANTHER" id="PTHR28584:SF2">
    <property type="entry name" value="PROTEIN FAM228A"/>
    <property type="match status" value="1"/>
</dbReference>
<protein>
    <submittedName>
        <fullName evidence="4">Protein FAM228A</fullName>
    </submittedName>
</protein>
<dbReference type="PANTHER" id="PTHR28584">
    <property type="entry name" value="FAMILY WITH SEQUENCE SIMILARITY 228 MEMBER A"/>
    <property type="match status" value="1"/>
</dbReference>
<name>A0A9B0T9K7_CHRAS</name>
<comment type="similarity">
    <text evidence="1">Belongs to the FAM228 family.</text>
</comment>
<evidence type="ECO:0000313" key="3">
    <source>
        <dbReference type="Proteomes" id="UP000504623"/>
    </source>
</evidence>
<keyword evidence="3" id="KW-1185">Reference proteome</keyword>
<feature type="region of interest" description="Disordered" evidence="2">
    <location>
        <begin position="277"/>
        <end position="310"/>
    </location>
</feature>
<dbReference type="InterPro" id="IPR040046">
    <property type="entry name" value="FAM228"/>
</dbReference>
<dbReference type="CTD" id="653140"/>
<gene>
    <name evidence="4" type="primary">FAM228A</name>
</gene>
<sequence length="400" mass="45982">MEEIVLTVAAMKTSNYGDHFTLGKLKEWPDPTAVSLMEALAKEDIDEAVNVILLRESYAVKRLDTYFQHLDIFKKRRKEILHKKWVENIAEPLQQRIMEKVISHRGLKNTKQENFEYYLQHTNKTGTAIGYRYDSEVCNPFYMKKKDSKCGKVFIPPSTDPMFPRQQDEENRAVQCETGKIYSITEFKEMEKAKLHVSLPWFSFTLHSVIPQERWKDSARPMNSKTGSSTCRLEKLTCIEKKYLSDEEKKTTDLSQAAFEEQFHFLTLNQENKRDEKKGLVSRGLGVSGARQHRPRSWAARERHHQEGAQPVERRVLTAHVLGQHRASLQGGREEVLFSLSPKTSDPEEHRGLARAISPEGREVAGLEHKCSVFHLILTWSSKGAPPFPTPFRSKGVIGC</sequence>
<dbReference type="OrthoDB" id="9905773at2759"/>
<dbReference type="AlphaFoldDB" id="A0A9B0T9K7"/>
<feature type="compositionally biased region" description="Basic and acidic residues" evidence="2">
    <location>
        <begin position="299"/>
        <end position="310"/>
    </location>
</feature>
<dbReference type="GeneID" id="102811692"/>
<organism evidence="3 4">
    <name type="scientific">Chrysochloris asiatica</name>
    <name type="common">Cape golden mole</name>
    <dbReference type="NCBI Taxonomy" id="185453"/>
    <lineage>
        <taxon>Eukaryota</taxon>
        <taxon>Metazoa</taxon>
        <taxon>Chordata</taxon>
        <taxon>Craniata</taxon>
        <taxon>Vertebrata</taxon>
        <taxon>Euteleostomi</taxon>
        <taxon>Mammalia</taxon>
        <taxon>Eutheria</taxon>
        <taxon>Afrotheria</taxon>
        <taxon>Chrysochloridae</taxon>
        <taxon>Chrysochlorinae</taxon>
        <taxon>Chrysochloris</taxon>
    </lineage>
</organism>
<dbReference type="RefSeq" id="XP_006835363.1">
    <property type="nucleotide sequence ID" value="XM_006835300.1"/>
</dbReference>
<proteinExistence type="inferred from homology"/>
<accession>A0A9B0T9K7</accession>